<dbReference type="Proteomes" id="UP001596087">
    <property type="component" value="Unassembled WGS sequence"/>
</dbReference>
<name>A0ABW0BEQ5_9ACTN</name>
<keyword evidence="2" id="KW-1185">Reference proteome</keyword>
<dbReference type="Pfam" id="PF20242">
    <property type="entry name" value="Emfourin"/>
    <property type="match status" value="1"/>
</dbReference>
<reference evidence="2" key="1">
    <citation type="journal article" date="2019" name="Int. J. Syst. Evol. Microbiol.">
        <title>The Global Catalogue of Microorganisms (GCM) 10K type strain sequencing project: providing services to taxonomists for standard genome sequencing and annotation.</title>
        <authorList>
            <consortium name="The Broad Institute Genomics Platform"/>
            <consortium name="The Broad Institute Genome Sequencing Center for Infectious Disease"/>
            <person name="Wu L."/>
            <person name="Ma J."/>
        </authorList>
    </citation>
    <scope>NUCLEOTIDE SEQUENCE [LARGE SCALE GENOMIC DNA]</scope>
    <source>
        <strain evidence="2">DFY41</strain>
    </source>
</reference>
<protein>
    <submittedName>
        <fullName evidence="1">Protealysin inhibitor emfourin</fullName>
    </submittedName>
</protein>
<gene>
    <name evidence="1" type="ORF">ACFPGP_03560</name>
</gene>
<evidence type="ECO:0000313" key="1">
    <source>
        <dbReference type="EMBL" id="MFC5175735.1"/>
    </source>
</evidence>
<comment type="caution">
    <text evidence="1">The sequence shown here is derived from an EMBL/GenBank/DDBJ whole genome shotgun (WGS) entry which is preliminary data.</text>
</comment>
<dbReference type="InterPro" id="IPR049457">
    <property type="entry name" value="Emfourin"/>
</dbReference>
<accession>A0ABW0BEQ5</accession>
<dbReference type="RefSeq" id="WP_378586972.1">
    <property type="nucleotide sequence ID" value="NZ_JBHSKD010000004.1"/>
</dbReference>
<proteinExistence type="predicted"/>
<dbReference type="EMBL" id="JBHSKD010000004">
    <property type="protein sequence ID" value="MFC5175735.1"/>
    <property type="molecule type" value="Genomic_DNA"/>
</dbReference>
<organism evidence="1 2">
    <name type="scientific">Nocardioides taihuensis</name>
    <dbReference type="NCBI Taxonomy" id="1835606"/>
    <lineage>
        <taxon>Bacteria</taxon>
        <taxon>Bacillati</taxon>
        <taxon>Actinomycetota</taxon>
        <taxon>Actinomycetes</taxon>
        <taxon>Propionibacteriales</taxon>
        <taxon>Nocardioidaceae</taxon>
        <taxon>Nocardioides</taxon>
    </lineage>
</organism>
<sequence>MDAGAAGRVEVRRSGGFIGRTATGSLDLASDDPRVPAVRALLEADDLAAALAAAPSGPPHPDRFVYTFTLPGHPPYTVADQHLTPALHRLADLVLTGTDR</sequence>
<evidence type="ECO:0000313" key="2">
    <source>
        <dbReference type="Proteomes" id="UP001596087"/>
    </source>
</evidence>